<dbReference type="EMBL" id="JAAXKY010000021">
    <property type="protein sequence ID" value="NMH77294.1"/>
    <property type="molecule type" value="Genomic_DNA"/>
</dbReference>
<comment type="caution">
    <text evidence="2">The sequence shown here is derived from an EMBL/GenBank/DDBJ whole genome shotgun (WGS) entry which is preliminary data.</text>
</comment>
<gene>
    <name evidence="2" type="ORF">HF577_09345</name>
</gene>
<dbReference type="SUPFAM" id="SSF54427">
    <property type="entry name" value="NTF2-like"/>
    <property type="match status" value="1"/>
</dbReference>
<dbReference type="Proteomes" id="UP001296706">
    <property type="component" value="Unassembled WGS sequence"/>
</dbReference>
<evidence type="ECO:0000313" key="2">
    <source>
        <dbReference type="EMBL" id="NMH77294.1"/>
    </source>
</evidence>
<reference evidence="2 3" key="1">
    <citation type="submission" date="2020-04" db="EMBL/GenBank/DDBJ databases">
        <authorList>
            <person name="Klaysubun C."/>
            <person name="Duangmal K."/>
            <person name="Lipun K."/>
        </authorList>
    </citation>
    <scope>NUCLEOTIDE SEQUENCE [LARGE SCALE GENOMIC DNA]</scope>
    <source>
        <strain evidence="2 3">JCM 11839</strain>
    </source>
</reference>
<evidence type="ECO:0000313" key="3">
    <source>
        <dbReference type="Proteomes" id="UP001296706"/>
    </source>
</evidence>
<protein>
    <submittedName>
        <fullName evidence="2">SnoaL-like domain-containing protein</fullName>
    </submittedName>
</protein>
<dbReference type="InterPro" id="IPR037401">
    <property type="entry name" value="SnoaL-like"/>
</dbReference>
<name>A0ABX1RCA9_9PSEU</name>
<evidence type="ECO:0000259" key="1">
    <source>
        <dbReference type="Pfam" id="PF12680"/>
    </source>
</evidence>
<keyword evidence="3" id="KW-1185">Reference proteome</keyword>
<dbReference type="Pfam" id="PF12680">
    <property type="entry name" value="SnoaL_2"/>
    <property type="match status" value="1"/>
</dbReference>
<dbReference type="InterPro" id="IPR032710">
    <property type="entry name" value="NTF2-like_dom_sf"/>
</dbReference>
<sequence>MDTRETVTRLLERIALGDPEKIAELYADHVDWKLDWPPGDHSRSVPWIRDRSTRAGVAEHFRLIGEHHVAGRSSAEIEAVLVDGPDAVVLGELQNTAKPTGRSYVAAFALHLTVEHGVITRHHVYEDSLAVWDAFQPGGPRGTG</sequence>
<proteinExistence type="predicted"/>
<feature type="domain" description="SnoaL-like" evidence="1">
    <location>
        <begin position="7"/>
        <end position="122"/>
    </location>
</feature>
<dbReference type="Gene3D" id="3.10.450.50">
    <property type="match status" value="1"/>
</dbReference>
<accession>A0ABX1RCA9</accession>
<organism evidence="2 3">
    <name type="scientific">Pseudonocardia xinjiangensis</name>
    <dbReference type="NCBI Taxonomy" id="75289"/>
    <lineage>
        <taxon>Bacteria</taxon>
        <taxon>Bacillati</taxon>
        <taxon>Actinomycetota</taxon>
        <taxon>Actinomycetes</taxon>
        <taxon>Pseudonocardiales</taxon>
        <taxon>Pseudonocardiaceae</taxon>
        <taxon>Pseudonocardia</taxon>
    </lineage>
</organism>
<dbReference type="RefSeq" id="WP_169395359.1">
    <property type="nucleotide sequence ID" value="NZ_BAAAJH010000010.1"/>
</dbReference>